<dbReference type="PROSITE" id="PS50995">
    <property type="entry name" value="HTH_MARR_2"/>
    <property type="match status" value="1"/>
</dbReference>
<dbReference type="EMBL" id="BAAANT010000029">
    <property type="protein sequence ID" value="GAA2150674.1"/>
    <property type="molecule type" value="Genomic_DNA"/>
</dbReference>
<dbReference type="SUPFAM" id="SSF46785">
    <property type="entry name" value="Winged helix' DNA-binding domain"/>
    <property type="match status" value="1"/>
</dbReference>
<dbReference type="InterPro" id="IPR036390">
    <property type="entry name" value="WH_DNA-bd_sf"/>
</dbReference>
<sequence length="153" mass="16946">MSLADEEVEAQVHGWRLLAVLHARIEARLERVLQARHKLSVSEYGVLELLSRQEEYHLRMGQLATAMALSQAATTRLVSRLEDRGLLVRCLCPEDRRGIYSEATPAGFELLDQARPDHNAVLREALAEASLNPEMAHLISAIGVVEGKSLITG</sequence>
<comment type="caution">
    <text evidence="2">The sequence shown here is derived from an EMBL/GenBank/DDBJ whole genome shotgun (WGS) entry which is preliminary data.</text>
</comment>
<organism evidence="2 3">
    <name type="scientific">Kitasatospora kazusensis</name>
    <dbReference type="NCBI Taxonomy" id="407974"/>
    <lineage>
        <taxon>Bacteria</taxon>
        <taxon>Bacillati</taxon>
        <taxon>Actinomycetota</taxon>
        <taxon>Actinomycetes</taxon>
        <taxon>Kitasatosporales</taxon>
        <taxon>Streptomycetaceae</taxon>
        <taxon>Kitasatospora</taxon>
    </lineage>
</organism>
<keyword evidence="3" id="KW-1185">Reference proteome</keyword>
<protein>
    <submittedName>
        <fullName evidence="2">MarR family transcriptional regulator</fullName>
    </submittedName>
</protein>
<accession>A0ABN2ZZB6</accession>
<dbReference type="SMART" id="SM00347">
    <property type="entry name" value="HTH_MARR"/>
    <property type="match status" value="1"/>
</dbReference>
<feature type="domain" description="HTH marR-type" evidence="1">
    <location>
        <begin position="1"/>
        <end position="147"/>
    </location>
</feature>
<proteinExistence type="predicted"/>
<evidence type="ECO:0000313" key="3">
    <source>
        <dbReference type="Proteomes" id="UP001422759"/>
    </source>
</evidence>
<dbReference type="RefSeq" id="WP_344467747.1">
    <property type="nucleotide sequence ID" value="NZ_BAAANT010000029.1"/>
</dbReference>
<reference evidence="2 3" key="1">
    <citation type="journal article" date="2019" name="Int. J. Syst. Evol. Microbiol.">
        <title>The Global Catalogue of Microorganisms (GCM) 10K type strain sequencing project: providing services to taxonomists for standard genome sequencing and annotation.</title>
        <authorList>
            <consortium name="The Broad Institute Genomics Platform"/>
            <consortium name="The Broad Institute Genome Sequencing Center for Infectious Disease"/>
            <person name="Wu L."/>
            <person name="Ma J."/>
        </authorList>
    </citation>
    <scope>NUCLEOTIDE SEQUENCE [LARGE SCALE GENOMIC DNA]</scope>
    <source>
        <strain evidence="2 3">JCM 14560</strain>
    </source>
</reference>
<evidence type="ECO:0000313" key="2">
    <source>
        <dbReference type="EMBL" id="GAA2150674.1"/>
    </source>
</evidence>
<dbReference type="Proteomes" id="UP001422759">
    <property type="component" value="Unassembled WGS sequence"/>
</dbReference>
<evidence type="ECO:0000259" key="1">
    <source>
        <dbReference type="PROSITE" id="PS50995"/>
    </source>
</evidence>
<name>A0ABN2ZZB6_9ACTN</name>
<dbReference type="PANTHER" id="PTHR33164">
    <property type="entry name" value="TRANSCRIPTIONAL REGULATOR, MARR FAMILY"/>
    <property type="match status" value="1"/>
</dbReference>
<dbReference type="Gene3D" id="1.10.10.10">
    <property type="entry name" value="Winged helix-like DNA-binding domain superfamily/Winged helix DNA-binding domain"/>
    <property type="match status" value="1"/>
</dbReference>
<gene>
    <name evidence="2" type="ORF">GCM10009760_45300</name>
</gene>
<dbReference type="PANTHER" id="PTHR33164:SF99">
    <property type="entry name" value="MARR FAMILY REGULATORY PROTEIN"/>
    <property type="match status" value="1"/>
</dbReference>
<dbReference type="Pfam" id="PF12802">
    <property type="entry name" value="MarR_2"/>
    <property type="match status" value="1"/>
</dbReference>
<dbReference type="InterPro" id="IPR039422">
    <property type="entry name" value="MarR/SlyA-like"/>
</dbReference>
<dbReference type="InterPro" id="IPR036388">
    <property type="entry name" value="WH-like_DNA-bd_sf"/>
</dbReference>
<dbReference type="InterPro" id="IPR000835">
    <property type="entry name" value="HTH_MarR-typ"/>
</dbReference>